<gene>
    <name evidence="1" type="ORF">SDC9_158942</name>
</gene>
<organism evidence="1">
    <name type="scientific">bioreactor metagenome</name>
    <dbReference type="NCBI Taxonomy" id="1076179"/>
    <lineage>
        <taxon>unclassified sequences</taxon>
        <taxon>metagenomes</taxon>
        <taxon>ecological metagenomes</taxon>
    </lineage>
</organism>
<proteinExistence type="predicted"/>
<dbReference type="Pfam" id="PF09551">
    <property type="entry name" value="Spore_II_R"/>
    <property type="match status" value="1"/>
</dbReference>
<dbReference type="NCBIfam" id="TIGR02837">
    <property type="entry name" value="spore_II_R"/>
    <property type="match status" value="1"/>
</dbReference>
<dbReference type="EMBL" id="VSSQ01057870">
    <property type="protein sequence ID" value="MPN11638.1"/>
    <property type="molecule type" value="Genomic_DNA"/>
</dbReference>
<reference evidence="1" key="1">
    <citation type="submission" date="2019-08" db="EMBL/GenBank/DDBJ databases">
        <authorList>
            <person name="Kucharzyk K."/>
            <person name="Murdoch R.W."/>
            <person name="Higgins S."/>
            <person name="Loffler F."/>
        </authorList>
    </citation>
    <scope>NUCLEOTIDE SEQUENCE</scope>
</reference>
<protein>
    <recommendedName>
        <fullName evidence="2">Stage II sporulation protein R</fullName>
    </recommendedName>
</protein>
<accession>A0A645FB96</accession>
<evidence type="ECO:0000313" key="1">
    <source>
        <dbReference type="EMBL" id="MPN11638.1"/>
    </source>
</evidence>
<comment type="caution">
    <text evidence="1">The sequence shown here is derived from an EMBL/GenBank/DDBJ whole genome shotgun (WGS) entry which is preliminary data.</text>
</comment>
<sequence>MIRFHVLANSDSVEDQRVKIKVRDAIVSYLAPYLKDVSDADLARQIITERQDEMTDVARRVLVANGANYSVKTEVGIFDFPVKSYGDLTLPAGKYEAARVLLGKAEGKNWWCVLFPPLCFIDMTNAAALPRSTSDEQIGNQTTGIQFKWKIAEMWSSVNSN</sequence>
<evidence type="ECO:0008006" key="2">
    <source>
        <dbReference type="Google" id="ProtNLM"/>
    </source>
</evidence>
<dbReference type="AlphaFoldDB" id="A0A645FB96"/>
<dbReference type="InterPro" id="IPR014202">
    <property type="entry name" value="Spore_II_R"/>
</dbReference>
<name>A0A645FB96_9ZZZZ</name>